<proteinExistence type="predicted"/>
<feature type="repeat" description="PPR" evidence="2">
    <location>
        <begin position="229"/>
        <end position="263"/>
    </location>
</feature>
<dbReference type="InterPro" id="IPR051222">
    <property type="entry name" value="PPR/CCM1_RNA-binding"/>
</dbReference>
<keyword evidence="4" id="KW-1185">Reference proteome</keyword>
<reference evidence="3 4" key="1">
    <citation type="journal article" date="2020" name="Nat. Food">
        <title>A phased Vanilla planifolia genome enables genetic improvement of flavour and production.</title>
        <authorList>
            <person name="Hasing T."/>
            <person name="Tang H."/>
            <person name="Brym M."/>
            <person name="Khazi F."/>
            <person name="Huang T."/>
            <person name="Chambers A.H."/>
        </authorList>
    </citation>
    <scope>NUCLEOTIDE SEQUENCE [LARGE SCALE GENOMIC DNA]</scope>
    <source>
        <tissue evidence="3">Leaf</tissue>
    </source>
</reference>
<accession>A0A835PXT7</accession>
<dbReference type="PROSITE" id="PS51375">
    <property type="entry name" value="PPR"/>
    <property type="match status" value="9"/>
</dbReference>
<dbReference type="InterPro" id="IPR011990">
    <property type="entry name" value="TPR-like_helical_dom_sf"/>
</dbReference>
<dbReference type="NCBIfam" id="TIGR00756">
    <property type="entry name" value="PPR"/>
    <property type="match status" value="7"/>
</dbReference>
<dbReference type="PANTHER" id="PTHR47942:SF16">
    <property type="entry name" value="PENTATRICOPEPTIDE REPEAT DOMAIN CONTAINING PROTEIN-RELATED"/>
    <property type="match status" value="1"/>
</dbReference>
<feature type="repeat" description="PPR" evidence="2">
    <location>
        <begin position="408"/>
        <end position="442"/>
    </location>
</feature>
<dbReference type="EMBL" id="JADCNL010000011">
    <property type="protein sequence ID" value="KAG0460426.1"/>
    <property type="molecule type" value="Genomic_DNA"/>
</dbReference>
<feature type="repeat" description="PPR" evidence="2">
    <location>
        <begin position="264"/>
        <end position="298"/>
    </location>
</feature>
<feature type="repeat" description="PPR" evidence="2">
    <location>
        <begin position="513"/>
        <end position="547"/>
    </location>
</feature>
<evidence type="ECO:0000313" key="3">
    <source>
        <dbReference type="EMBL" id="KAG0460426.1"/>
    </source>
</evidence>
<feature type="repeat" description="PPR" evidence="2">
    <location>
        <begin position="299"/>
        <end position="337"/>
    </location>
</feature>
<dbReference type="Pfam" id="PF01535">
    <property type="entry name" value="PPR"/>
    <property type="match status" value="1"/>
</dbReference>
<dbReference type="AlphaFoldDB" id="A0A835PXT7"/>
<dbReference type="Pfam" id="PF13041">
    <property type="entry name" value="PPR_2"/>
    <property type="match status" value="4"/>
</dbReference>
<gene>
    <name evidence="3" type="ORF">HPP92_020723</name>
</gene>
<evidence type="ECO:0008006" key="5">
    <source>
        <dbReference type="Google" id="ProtNLM"/>
    </source>
</evidence>
<comment type="caution">
    <text evidence="3">The sequence shown here is derived from an EMBL/GenBank/DDBJ whole genome shotgun (WGS) entry which is preliminary data.</text>
</comment>
<feature type="repeat" description="PPR" evidence="2">
    <location>
        <begin position="478"/>
        <end position="512"/>
    </location>
</feature>
<dbReference type="Gene3D" id="1.25.40.10">
    <property type="entry name" value="Tetratricopeptide repeat domain"/>
    <property type="match status" value="3"/>
</dbReference>
<organism evidence="3 4">
    <name type="scientific">Vanilla planifolia</name>
    <name type="common">Vanilla</name>
    <dbReference type="NCBI Taxonomy" id="51239"/>
    <lineage>
        <taxon>Eukaryota</taxon>
        <taxon>Viridiplantae</taxon>
        <taxon>Streptophyta</taxon>
        <taxon>Embryophyta</taxon>
        <taxon>Tracheophyta</taxon>
        <taxon>Spermatophyta</taxon>
        <taxon>Magnoliopsida</taxon>
        <taxon>Liliopsida</taxon>
        <taxon>Asparagales</taxon>
        <taxon>Orchidaceae</taxon>
        <taxon>Vanilloideae</taxon>
        <taxon>Vanilleae</taxon>
        <taxon>Vanilla</taxon>
    </lineage>
</organism>
<dbReference type="PANTHER" id="PTHR47942">
    <property type="entry name" value="TETRATRICOPEPTIDE REPEAT (TPR)-LIKE SUPERFAMILY PROTEIN-RELATED"/>
    <property type="match status" value="1"/>
</dbReference>
<name>A0A835PXT7_VANPL</name>
<sequence length="614" mass="67606">MSGALLRSNKYGCGPFHLAGNSFWFRLFSSSGISEVQNEQEAALIQSTASKVCETIRRRPRWEGFLLSLFNPSSSGILHPTCISLVICRLSDSNPLLALRYYLWLTSSFSDFTLDPPAAASLLSALARSRAWRAAFHAIRSTKILADISIFNSFVVQLCSDIRSIHRDKNLLDNLCHVLEGHFHPTSCLHTSLSLVSWNSTLSASLKAERIDLFQRFYAMMIESGTAPDAPTAGYLIRAFCRECRPMEAYHVLRDLSRNGIIPDVVSLTELVASFAKVGNFGKVSEILHLMIAGGCSPDLFTYQGVIHGLCNVASGETMVDEGFRIFCEIKVRGYAPDVVTYTTMIDGLCKSGRMDDACLLWSEMIAKGMQPNSYTYNAIINGYCKSGDLEKAQKLYDEMLSKGLEESTVSCNTMIAGMCVKGMLAEAIKLFDTMPKKGIEHDLITFNTLIQGLCKVSRTSDAIELYLRMAALGIRPSVSTYTPLIQVLCEEGQVTDAMELLKLMEAEGLEPLVCTNDCIIKGFCRIGKAEEGMAWLSKMLHSNLKPRSETVNKLVECLSSLGLVDDALQVVNVMFGIGYSLGSSVCHLIISKLCGNASYQTGHVLNEIILMET</sequence>
<dbReference type="InterPro" id="IPR002885">
    <property type="entry name" value="PPR_rpt"/>
</dbReference>
<evidence type="ECO:0000256" key="2">
    <source>
        <dbReference type="PROSITE-ProRule" id="PRU00708"/>
    </source>
</evidence>
<feature type="repeat" description="PPR" evidence="2">
    <location>
        <begin position="373"/>
        <end position="407"/>
    </location>
</feature>
<evidence type="ECO:0000256" key="1">
    <source>
        <dbReference type="ARBA" id="ARBA00022737"/>
    </source>
</evidence>
<dbReference type="SUPFAM" id="SSF81901">
    <property type="entry name" value="HCP-like"/>
    <property type="match status" value="1"/>
</dbReference>
<keyword evidence="1" id="KW-0677">Repeat</keyword>
<evidence type="ECO:0000313" key="4">
    <source>
        <dbReference type="Proteomes" id="UP000636800"/>
    </source>
</evidence>
<protein>
    <recommendedName>
        <fullName evidence="5">Pentatricopeptide repeat-containing protein</fullName>
    </recommendedName>
</protein>
<dbReference type="Proteomes" id="UP000636800">
    <property type="component" value="Chromosome 11"/>
</dbReference>
<feature type="repeat" description="PPR" evidence="2">
    <location>
        <begin position="338"/>
        <end position="372"/>
    </location>
</feature>
<feature type="repeat" description="PPR" evidence="2">
    <location>
        <begin position="443"/>
        <end position="477"/>
    </location>
</feature>